<dbReference type="GO" id="GO:0016020">
    <property type="term" value="C:membrane"/>
    <property type="evidence" value="ECO:0007669"/>
    <property type="project" value="UniProtKB-SubCell"/>
</dbReference>
<dbReference type="GO" id="GO:0016887">
    <property type="term" value="F:ATP hydrolysis activity"/>
    <property type="evidence" value="ECO:0007669"/>
    <property type="project" value="InterPro"/>
</dbReference>
<dbReference type="Proteomes" id="UP001178507">
    <property type="component" value="Unassembled WGS sequence"/>
</dbReference>
<organism evidence="12 13">
    <name type="scientific">Effrenium voratum</name>
    <dbReference type="NCBI Taxonomy" id="2562239"/>
    <lineage>
        <taxon>Eukaryota</taxon>
        <taxon>Sar</taxon>
        <taxon>Alveolata</taxon>
        <taxon>Dinophyceae</taxon>
        <taxon>Suessiales</taxon>
        <taxon>Symbiodiniaceae</taxon>
        <taxon>Effrenium</taxon>
    </lineage>
</organism>
<dbReference type="InterPro" id="IPR043926">
    <property type="entry name" value="ABCG_dom"/>
</dbReference>
<comment type="subcellular location">
    <subcellularLocation>
        <location evidence="1">Membrane</location>
        <topology evidence="1">Multi-pass membrane protein</topology>
    </subcellularLocation>
</comment>
<protein>
    <recommendedName>
        <fullName evidence="11">ABC transporter domain-containing protein</fullName>
    </recommendedName>
</protein>
<proteinExistence type="predicted"/>
<dbReference type="PROSITE" id="PS50893">
    <property type="entry name" value="ABC_TRANSPORTER_2"/>
    <property type="match status" value="1"/>
</dbReference>
<gene>
    <name evidence="12" type="ORF">EVOR1521_LOCUS29654</name>
</gene>
<dbReference type="GO" id="GO:0005524">
    <property type="term" value="F:ATP binding"/>
    <property type="evidence" value="ECO:0007669"/>
    <property type="project" value="UniProtKB-KW"/>
</dbReference>
<dbReference type="Pfam" id="PF01061">
    <property type="entry name" value="ABC2_membrane"/>
    <property type="match status" value="1"/>
</dbReference>
<dbReference type="SMART" id="SM00382">
    <property type="entry name" value="AAA"/>
    <property type="match status" value="1"/>
</dbReference>
<dbReference type="Pfam" id="PF00005">
    <property type="entry name" value="ABC_tran"/>
    <property type="match status" value="1"/>
</dbReference>
<evidence type="ECO:0000256" key="3">
    <source>
        <dbReference type="ARBA" id="ARBA00022692"/>
    </source>
</evidence>
<dbReference type="PANTHER" id="PTHR48041:SF139">
    <property type="entry name" value="PROTEIN SCARLET"/>
    <property type="match status" value="1"/>
</dbReference>
<name>A0AA36JKZ9_9DINO</name>
<evidence type="ECO:0000313" key="13">
    <source>
        <dbReference type="Proteomes" id="UP001178507"/>
    </source>
</evidence>
<dbReference type="PANTHER" id="PTHR48041">
    <property type="entry name" value="ABC TRANSPORTER G FAMILY MEMBER 28"/>
    <property type="match status" value="1"/>
</dbReference>
<feature type="coiled-coil region" evidence="8">
    <location>
        <begin position="1236"/>
        <end position="1263"/>
    </location>
</feature>
<evidence type="ECO:0000256" key="7">
    <source>
        <dbReference type="ARBA" id="ARBA00023136"/>
    </source>
</evidence>
<feature type="compositionally biased region" description="Pro residues" evidence="9">
    <location>
        <begin position="126"/>
        <end position="135"/>
    </location>
</feature>
<evidence type="ECO:0000256" key="4">
    <source>
        <dbReference type="ARBA" id="ARBA00022741"/>
    </source>
</evidence>
<keyword evidence="4" id="KW-0547">Nucleotide-binding</keyword>
<accession>A0AA36JKZ9</accession>
<dbReference type="Gene3D" id="3.40.50.300">
    <property type="entry name" value="P-loop containing nucleotide triphosphate hydrolases"/>
    <property type="match status" value="1"/>
</dbReference>
<keyword evidence="2" id="KW-0813">Transport</keyword>
<keyword evidence="5" id="KW-0067">ATP-binding</keyword>
<evidence type="ECO:0000256" key="6">
    <source>
        <dbReference type="ARBA" id="ARBA00022989"/>
    </source>
</evidence>
<sequence length="1709" mass="185401">MESKMGSLLLGPECESHVLDFFSMPPTPATCLPENETSEDEEKGLKASSSVLPSRGSVLHGSGLCKPCAWVWKPQGCLNGQACLRCHLCPAGEIKRRKKEPLKRADEESDEDQASGITPLLSPSMSMPPVPPPSRTAPLEFPLEASVPPVPRWESEPKGLELELMPQMEADILDAAIDEMPSVGSVLHGTGNCKPCAWFWKPQGCRNAAECGHCHLCPAGESKHRRQAKMAAWRAQNQVPEEPLSWRPPPGLEPHNVGTLASLGSADHGTDCLPCPASFTSMGCSKGAACELCHLCAIEAKAEAKERSPRKSCMFCGLPACSCPRIHTGVAECYQSQELSTQEVAAMSELPSLGSVLHAKGHDSGGKNRERELQPLRLGVEAAGLPRTTEQCTALEIYEGRFPTSRRAVPEEIGGVLSKFRGGGLGDAKFTIKQGHRRIRRAMIRGAQQDVPRAIGGKVRLEIVFAAPDGGSSTKARLPKSGHLTGCNWGVVNSESLPGGSIYWYDLAVTVGGQCLVQPHSGRALAGRLLAVMGPSGAGKSLLLHSLAALAPAHANVTGRVCNGNGAEVGVPDGTMALLEQEVPFFSELTVRETVIFAARLEGRSACVSAADQLLKRLRLESVAQRRVGERYIGSSGQGLSGGEQRRLALACALAGEGNGAPRALLADEPTTGLDTFQAGDLVQLLADLGKARNCATLMTIHQPRSSVWAMIEDVLLLGPGGRCVFCGPTEDVLSHVGRLGYECPREKVNPADFLIDLISVHSDAGEAQKDHERISRLAEGQVQQGEAPKQKTSKTPRVRTPQGGKLLLLLRRAWLQISRDQATNLSRLGATAGLGFIFGAQFGHFDEEKLTAVSVTSRVGLLSFGAISMAFIGEMRALDRFAKEKKVVGRERAAGFYDGFTYLVAKAVAELPSDALFAALFAWVLHQRCGLRVPVTSLMAACALLAVVCAALGLAVGAAIPNADRAMIAGIPIMTVHMLTGVIDPAGAAAAQPSSAMVMLRSISPIRYAIEALCVRELEGAELEPSPGEAVPGLAGRFFVVAFQMMSMEEIQQRLAAVEQALANAGGEPRKAGGDAQVMKKVATRLQDFESQITAQLSNLQTDFDKKLSHVSRGAGSTKAADGAGGAAGLDTMAEDLDQLKYDVGELKDLLGNNKGEVNHIRRIVLACERDMEDFTAAMDAVNVDLDEMRARVDATHSIITSRQRVEATMTAEISTMRLDIGDIQEALKNHDSWMEDVSSTLQQMQEKEENLTEDIINLKNEMNTKLDTKVDNVAWKEANDDLDAAVKTVRDMVSSLRLDVDARRRKVDEILATIRHDITAVETNLEESKAKITSDTDQAVNALNGRIDFTNKDLAATQESLHTTQNSLSDCFNEVAVVRSDLERNVADTEARLKNDIRQKQQEAFEKIGAVEQQAELRSAEASRRLGALDLRMSGVQGGLGEHKRDILKLREEVNGLTVKSASHEVDIQKNSDATRKMEKQRNMDEQNWKAQMDAVHDVLDTKVNEKPFEDLKHCTAALTRGVVKFAQVVGVFPGPKFDDADGADQGEADVELLGWEECAENMSFRVDKAWRQRCSQRFRNILDMVAKKADHSVLRLLQISQQHIESQLERVKHERELWKEVVERRQQQPLQLALSMKAGKLGGVAFLRSGDVFIERLGITRSYEKSLQCLGLLLLFHLLLAAVLLAALQPRFQRARPPKRTLVLPS</sequence>
<feature type="region of interest" description="Disordered" evidence="9">
    <location>
        <begin position="779"/>
        <end position="800"/>
    </location>
</feature>
<dbReference type="EMBL" id="CAUJNA010003705">
    <property type="protein sequence ID" value="CAJ1408145.1"/>
    <property type="molecule type" value="Genomic_DNA"/>
</dbReference>
<evidence type="ECO:0000256" key="2">
    <source>
        <dbReference type="ARBA" id="ARBA00022448"/>
    </source>
</evidence>
<dbReference type="InterPro" id="IPR050352">
    <property type="entry name" value="ABCG_transporters"/>
</dbReference>
<evidence type="ECO:0000256" key="8">
    <source>
        <dbReference type="SAM" id="Coils"/>
    </source>
</evidence>
<dbReference type="InterPro" id="IPR013525">
    <property type="entry name" value="ABC2_TM"/>
</dbReference>
<keyword evidence="6 10" id="KW-1133">Transmembrane helix</keyword>
<feature type="region of interest" description="Disordered" evidence="9">
    <location>
        <begin position="97"/>
        <end position="136"/>
    </location>
</feature>
<evidence type="ECO:0000256" key="9">
    <source>
        <dbReference type="SAM" id="MobiDB-lite"/>
    </source>
</evidence>
<feature type="transmembrane region" description="Helical" evidence="10">
    <location>
        <begin position="900"/>
        <end position="926"/>
    </location>
</feature>
<evidence type="ECO:0000256" key="5">
    <source>
        <dbReference type="ARBA" id="ARBA00022840"/>
    </source>
</evidence>
<feature type="transmembrane region" description="Helical" evidence="10">
    <location>
        <begin position="938"/>
        <end position="961"/>
    </location>
</feature>
<evidence type="ECO:0000256" key="1">
    <source>
        <dbReference type="ARBA" id="ARBA00004141"/>
    </source>
</evidence>
<keyword evidence="7 10" id="KW-0472">Membrane</keyword>
<dbReference type="PROSITE" id="PS00211">
    <property type="entry name" value="ABC_TRANSPORTER_1"/>
    <property type="match status" value="1"/>
</dbReference>
<dbReference type="SUPFAM" id="SSF57997">
    <property type="entry name" value="Tropomyosin"/>
    <property type="match status" value="1"/>
</dbReference>
<evidence type="ECO:0000313" key="12">
    <source>
        <dbReference type="EMBL" id="CAJ1408145.1"/>
    </source>
</evidence>
<keyword evidence="8" id="KW-0175">Coiled coil</keyword>
<dbReference type="InterPro" id="IPR003593">
    <property type="entry name" value="AAA+_ATPase"/>
</dbReference>
<keyword evidence="13" id="KW-1185">Reference proteome</keyword>
<dbReference type="InterPro" id="IPR027417">
    <property type="entry name" value="P-loop_NTPase"/>
</dbReference>
<comment type="caution">
    <text evidence="12">The sequence shown here is derived from an EMBL/GenBank/DDBJ whole genome shotgun (WGS) entry which is preliminary data.</text>
</comment>
<dbReference type="GO" id="GO:0140359">
    <property type="term" value="F:ABC-type transporter activity"/>
    <property type="evidence" value="ECO:0007669"/>
    <property type="project" value="InterPro"/>
</dbReference>
<keyword evidence="3 10" id="KW-0812">Transmembrane</keyword>
<evidence type="ECO:0000256" key="10">
    <source>
        <dbReference type="SAM" id="Phobius"/>
    </source>
</evidence>
<dbReference type="SUPFAM" id="SSF52540">
    <property type="entry name" value="P-loop containing nucleoside triphosphate hydrolases"/>
    <property type="match status" value="1"/>
</dbReference>
<dbReference type="InterPro" id="IPR017871">
    <property type="entry name" value="ABC_transporter-like_CS"/>
</dbReference>
<reference evidence="12" key="1">
    <citation type="submission" date="2023-08" db="EMBL/GenBank/DDBJ databases">
        <authorList>
            <person name="Chen Y."/>
            <person name="Shah S."/>
            <person name="Dougan E. K."/>
            <person name="Thang M."/>
            <person name="Chan C."/>
        </authorList>
    </citation>
    <scope>NUCLEOTIDE SEQUENCE</scope>
</reference>
<feature type="transmembrane region" description="Helical" evidence="10">
    <location>
        <begin position="1673"/>
        <end position="1691"/>
    </location>
</feature>
<evidence type="ECO:0000259" key="11">
    <source>
        <dbReference type="PROSITE" id="PS50893"/>
    </source>
</evidence>
<dbReference type="Pfam" id="PF19055">
    <property type="entry name" value="ABC2_membrane_7"/>
    <property type="match status" value="1"/>
</dbReference>
<feature type="domain" description="ABC transporter" evidence="11">
    <location>
        <begin position="502"/>
        <end position="746"/>
    </location>
</feature>
<dbReference type="InterPro" id="IPR003439">
    <property type="entry name" value="ABC_transporter-like_ATP-bd"/>
</dbReference>